<dbReference type="EMBL" id="UEYP01000002">
    <property type="protein sequence ID" value="SSC66399.1"/>
    <property type="molecule type" value="Genomic_DNA"/>
</dbReference>
<gene>
    <name evidence="1" type="ORF">RHIZ70_2107</name>
</gene>
<name>A0A376AEY9_9HYPH</name>
<organism evidence="1 2">
    <name type="scientific">Ciceribacter selenitireducens ATCC BAA-1503</name>
    <dbReference type="NCBI Taxonomy" id="1336235"/>
    <lineage>
        <taxon>Bacteria</taxon>
        <taxon>Pseudomonadati</taxon>
        <taxon>Pseudomonadota</taxon>
        <taxon>Alphaproteobacteria</taxon>
        <taxon>Hyphomicrobiales</taxon>
        <taxon>Rhizobiaceae</taxon>
        <taxon>Ciceribacter</taxon>
    </lineage>
</organism>
<reference evidence="2" key="1">
    <citation type="submission" date="2018-07" db="EMBL/GenBank/DDBJ databases">
        <authorList>
            <person name="Peiro R."/>
            <person name="Begona"/>
            <person name="Cbmso G."/>
            <person name="Lopez M."/>
            <person name="Gonzalez S."/>
        </authorList>
    </citation>
    <scope>NUCLEOTIDE SEQUENCE [LARGE SCALE GENOMIC DNA]</scope>
</reference>
<keyword evidence="2" id="KW-1185">Reference proteome</keyword>
<dbReference type="Proteomes" id="UP000254764">
    <property type="component" value="Unassembled WGS sequence"/>
</dbReference>
<dbReference type="STRING" id="1336235.GCA_000518785_00579"/>
<dbReference type="AlphaFoldDB" id="A0A376AEY9"/>
<dbReference type="OrthoDB" id="7187254at2"/>
<evidence type="ECO:0000313" key="2">
    <source>
        <dbReference type="Proteomes" id="UP000254764"/>
    </source>
</evidence>
<evidence type="ECO:0000313" key="1">
    <source>
        <dbReference type="EMBL" id="SSC66399.1"/>
    </source>
</evidence>
<evidence type="ECO:0008006" key="3">
    <source>
        <dbReference type="Google" id="ProtNLM"/>
    </source>
</evidence>
<accession>A0A376AEY9</accession>
<protein>
    <recommendedName>
        <fullName evidence="3">Zinc-finger domain-containing protein</fullName>
    </recommendedName>
</protein>
<sequence>MTDNNIPVSEDDLHAYVDGFLDPDRRLEVEAWLGKNPDAAAMVADWQRQNEDIRGLFAGRAEARAEDATLVSRAGNRTDIRSARSQARPWQAASAVMLFVGGAIAGQLAPPYFTGAPQPALQTAALPDQSRSAFLIYASDIRHPVEVGADEQQHLAAWLGKRLDTPLRIPDLSALGLKLVGGRLVPVSGKAGALLMYEDDAGERITVLLGRNEENRETSFRYASDAGLETFYWIDGPIGYAVTGEISRERLQQVADECYRQFET</sequence>
<proteinExistence type="predicted"/>
<dbReference type="RefSeq" id="WP_115669192.1">
    <property type="nucleotide sequence ID" value="NZ_UEYP01000002.1"/>
</dbReference>